<name>A0AAE0MZ25_9PEZI</name>
<evidence type="ECO:0000313" key="1">
    <source>
        <dbReference type="EMBL" id="KAK3364841.1"/>
    </source>
</evidence>
<comment type="caution">
    <text evidence="1">The sequence shown here is derived from an EMBL/GenBank/DDBJ whole genome shotgun (WGS) entry which is preliminary data.</text>
</comment>
<organism evidence="1 2">
    <name type="scientific">Lasiosphaeria ovina</name>
    <dbReference type="NCBI Taxonomy" id="92902"/>
    <lineage>
        <taxon>Eukaryota</taxon>
        <taxon>Fungi</taxon>
        <taxon>Dikarya</taxon>
        <taxon>Ascomycota</taxon>
        <taxon>Pezizomycotina</taxon>
        <taxon>Sordariomycetes</taxon>
        <taxon>Sordariomycetidae</taxon>
        <taxon>Sordariales</taxon>
        <taxon>Lasiosphaeriaceae</taxon>
        <taxon>Lasiosphaeria</taxon>
    </lineage>
</organism>
<gene>
    <name evidence="1" type="ORF">B0T24DRAFT_683477</name>
</gene>
<accession>A0AAE0MZ25</accession>
<dbReference type="Proteomes" id="UP001287356">
    <property type="component" value="Unassembled WGS sequence"/>
</dbReference>
<dbReference type="AlphaFoldDB" id="A0AAE0MZ25"/>
<reference evidence="1" key="1">
    <citation type="journal article" date="2023" name="Mol. Phylogenet. Evol.">
        <title>Genome-scale phylogeny and comparative genomics of the fungal order Sordariales.</title>
        <authorList>
            <person name="Hensen N."/>
            <person name="Bonometti L."/>
            <person name="Westerberg I."/>
            <person name="Brannstrom I.O."/>
            <person name="Guillou S."/>
            <person name="Cros-Aarteil S."/>
            <person name="Calhoun S."/>
            <person name="Haridas S."/>
            <person name="Kuo A."/>
            <person name="Mondo S."/>
            <person name="Pangilinan J."/>
            <person name="Riley R."/>
            <person name="LaButti K."/>
            <person name="Andreopoulos B."/>
            <person name="Lipzen A."/>
            <person name="Chen C."/>
            <person name="Yan M."/>
            <person name="Daum C."/>
            <person name="Ng V."/>
            <person name="Clum A."/>
            <person name="Steindorff A."/>
            <person name="Ohm R.A."/>
            <person name="Martin F."/>
            <person name="Silar P."/>
            <person name="Natvig D.O."/>
            <person name="Lalanne C."/>
            <person name="Gautier V."/>
            <person name="Ament-Velasquez S.L."/>
            <person name="Kruys A."/>
            <person name="Hutchinson M.I."/>
            <person name="Powell A.J."/>
            <person name="Barry K."/>
            <person name="Miller A.N."/>
            <person name="Grigoriev I.V."/>
            <person name="Debuchy R."/>
            <person name="Gladieux P."/>
            <person name="Hiltunen Thoren M."/>
            <person name="Johannesson H."/>
        </authorList>
    </citation>
    <scope>NUCLEOTIDE SEQUENCE</scope>
    <source>
        <strain evidence="1">CBS 958.72</strain>
    </source>
</reference>
<proteinExistence type="predicted"/>
<sequence>MADQSDVCIVFASLGAALQSNAAKPPILVRAVDSRRWVLKILDDSAVAVLVVTDPDLALEEYADVWGTIERYTLAGGSTVLAGRFYVALGEHADVWDTIERYTLAGGTTVLAGRFYDAPILSLPASRSRSDRVVHQDTSKNIIMRHGKGFFQSAQGITKDARHLFSETSEIFQARHCRGHLGDVFEREELVGVELAQLGAAAD</sequence>
<dbReference type="EMBL" id="JAULSN010000009">
    <property type="protein sequence ID" value="KAK3364841.1"/>
    <property type="molecule type" value="Genomic_DNA"/>
</dbReference>
<protein>
    <submittedName>
        <fullName evidence="1">Uncharacterized protein</fullName>
    </submittedName>
</protein>
<reference evidence="1" key="2">
    <citation type="submission" date="2023-06" db="EMBL/GenBank/DDBJ databases">
        <authorList>
            <consortium name="Lawrence Berkeley National Laboratory"/>
            <person name="Haridas S."/>
            <person name="Hensen N."/>
            <person name="Bonometti L."/>
            <person name="Westerberg I."/>
            <person name="Brannstrom I.O."/>
            <person name="Guillou S."/>
            <person name="Cros-Aarteil S."/>
            <person name="Calhoun S."/>
            <person name="Kuo A."/>
            <person name="Mondo S."/>
            <person name="Pangilinan J."/>
            <person name="Riley R."/>
            <person name="Labutti K."/>
            <person name="Andreopoulos B."/>
            <person name="Lipzen A."/>
            <person name="Chen C."/>
            <person name="Yanf M."/>
            <person name="Daum C."/>
            <person name="Ng V."/>
            <person name="Clum A."/>
            <person name="Steindorff A."/>
            <person name="Ohm R."/>
            <person name="Martin F."/>
            <person name="Silar P."/>
            <person name="Natvig D."/>
            <person name="Lalanne C."/>
            <person name="Gautier V."/>
            <person name="Ament-Velasquez S.L."/>
            <person name="Kruys A."/>
            <person name="Hutchinson M.I."/>
            <person name="Powell A.J."/>
            <person name="Barry K."/>
            <person name="Miller A.N."/>
            <person name="Grigoriev I.V."/>
            <person name="Debuchy R."/>
            <person name="Gladieux P."/>
            <person name="Thoren M.H."/>
            <person name="Johannesson H."/>
        </authorList>
    </citation>
    <scope>NUCLEOTIDE SEQUENCE</scope>
    <source>
        <strain evidence="1">CBS 958.72</strain>
    </source>
</reference>
<evidence type="ECO:0000313" key="2">
    <source>
        <dbReference type="Proteomes" id="UP001287356"/>
    </source>
</evidence>
<keyword evidence="2" id="KW-1185">Reference proteome</keyword>